<dbReference type="InterPro" id="IPR042070">
    <property type="entry name" value="PucR_C-HTH_sf"/>
</dbReference>
<dbReference type="AlphaFoldDB" id="A0A7Y6K2T4"/>
<evidence type="ECO:0000313" key="6">
    <source>
        <dbReference type="Proteomes" id="UP000594380"/>
    </source>
</evidence>
<protein>
    <submittedName>
        <fullName evidence="5">PucR family transcriptional regulator</fullName>
    </submittedName>
</protein>
<evidence type="ECO:0000259" key="2">
    <source>
        <dbReference type="Pfam" id="PF13556"/>
    </source>
</evidence>
<comment type="caution">
    <text evidence="5">The sequence shown here is derived from an EMBL/GenBank/DDBJ whole genome shotgun (WGS) entry which is preliminary data.</text>
</comment>
<proteinExistence type="inferred from homology"/>
<dbReference type="InterPro" id="IPR025736">
    <property type="entry name" value="PucR_C-HTH_dom"/>
</dbReference>
<dbReference type="Pfam" id="PF14361">
    <property type="entry name" value="RsbRD_N"/>
    <property type="match status" value="1"/>
</dbReference>
<organism evidence="5 6">
    <name type="scientific">Paraburkholderia youngii</name>
    <dbReference type="NCBI Taxonomy" id="2782701"/>
    <lineage>
        <taxon>Bacteria</taxon>
        <taxon>Pseudomonadati</taxon>
        <taxon>Pseudomonadota</taxon>
        <taxon>Betaproteobacteria</taxon>
        <taxon>Burkholderiales</taxon>
        <taxon>Burkholderiaceae</taxon>
        <taxon>Paraburkholderia</taxon>
    </lineage>
</organism>
<feature type="domain" description="PucR C-terminal helix-turn-helix" evidence="2">
    <location>
        <begin position="316"/>
        <end position="372"/>
    </location>
</feature>
<dbReference type="RefSeq" id="WP_176108803.1">
    <property type="nucleotide sequence ID" value="NZ_JAALDK010000001.1"/>
</dbReference>
<evidence type="ECO:0000313" key="5">
    <source>
        <dbReference type="EMBL" id="NUY02438.1"/>
    </source>
</evidence>
<name>A0A7Y6K2T4_9BURK</name>
<dbReference type="InterPro" id="IPR025751">
    <property type="entry name" value="RsbRD_N_dom"/>
</dbReference>
<dbReference type="EMBL" id="JAALDK010000001">
    <property type="protein sequence ID" value="NUY02438.1"/>
    <property type="molecule type" value="Genomic_DNA"/>
</dbReference>
<dbReference type="Proteomes" id="UP000594380">
    <property type="component" value="Unassembled WGS sequence"/>
</dbReference>
<evidence type="ECO:0000256" key="1">
    <source>
        <dbReference type="ARBA" id="ARBA00006754"/>
    </source>
</evidence>
<comment type="similarity">
    <text evidence="1">Belongs to the CdaR family.</text>
</comment>
<reference evidence="5 6" key="1">
    <citation type="submission" date="2020-02" db="EMBL/GenBank/DDBJ databases">
        <title>Paraburkholderia simonii sp. nov. and Paraburkholderia youngii sp. nov. Brazilian and Mexican Mimosa-associated rhizobia.</title>
        <authorList>
            <person name="Mavima L."/>
            <person name="Beukes C.W."/>
            <person name="Chan W.Y."/>
            <person name="Palmer M."/>
            <person name="De Meyer S.E."/>
            <person name="James E.K."/>
            <person name="Venter S.N."/>
            <person name="Steenkamp E.T."/>
        </authorList>
    </citation>
    <scope>NUCLEOTIDE SEQUENCE [LARGE SCALE GENOMIC DNA]</scope>
    <source>
        <strain evidence="5 6">JPY169</strain>
    </source>
</reference>
<feature type="domain" description="RsbT co-antagonist protein RsbRD N-terminal" evidence="3">
    <location>
        <begin position="5"/>
        <end position="127"/>
    </location>
</feature>
<dbReference type="Gene3D" id="1.10.10.2840">
    <property type="entry name" value="PucR C-terminal helix-turn-helix domain"/>
    <property type="match status" value="1"/>
</dbReference>
<dbReference type="PANTHER" id="PTHR33744">
    <property type="entry name" value="CARBOHYDRATE DIACID REGULATOR"/>
    <property type="match status" value="1"/>
</dbReference>
<evidence type="ECO:0000259" key="4">
    <source>
        <dbReference type="Pfam" id="PF17853"/>
    </source>
</evidence>
<dbReference type="InterPro" id="IPR051448">
    <property type="entry name" value="CdaR-like_regulators"/>
</dbReference>
<dbReference type="GeneID" id="301103146"/>
<dbReference type="Pfam" id="PF13556">
    <property type="entry name" value="HTH_30"/>
    <property type="match status" value="1"/>
</dbReference>
<feature type="domain" description="CdaR GGDEF-like" evidence="4">
    <location>
        <begin position="146"/>
        <end position="270"/>
    </location>
</feature>
<sequence length="384" mass="42285">MKLDGYQALAPAVRDDILRSVARSADLWFALLLAGATPADDAMAEAENSARRRVHQQVPLQSILRAFQLGAREIWHACTELAKVDKALAGEMLFVISPFLFDHFDDMAQIFTNAYVGEQFKQERWRDAIVQQLYAVVFHAPTDHAGFTDAIHALGLDATVPRLALTIDAALDKLPPELRNREIDRLTLSVARHFQVLPETLVEVLHHGRAVFWIPCGRGETISRCDRTAYESAQKIGAAEQGIRAIGVGLMNQGAAGWAASATEGLRAIELAPRGATVGKVYRYSSIALEESVRATANVLRYLVSLVEQLDNEPELLATLTTFFAQGRRRRTTADALGIHPNTLNYRLERIEKMLGASLDDAAWIAKLDIAISLRQRESGGGPV</sequence>
<gene>
    <name evidence="5" type="ORF">G5S42_22655</name>
</gene>
<dbReference type="InterPro" id="IPR041522">
    <property type="entry name" value="CdaR_GGDEF"/>
</dbReference>
<dbReference type="Pfam" id="PF17853">
    <property type="entry name" value="GGDEF_2"/>
    <property type="match status" value="1"/>
</dbReference>
<evidence type="ECO:0000259" key="3">
    <source>
        <dbReference type="Pfam" id="PF14361"/>
    </source>
</evidence>
<accession>A0A7Y6K2T4</accession>